<dbReference type="GO" id="GO:0005736">
    <property type="term" value="C:RNA polymerase I complex"/>
    <property type="evidence" value="ECO:0007669"/>
    <property type="project" value="TreeGrafter"/>
</dbReference>
<dbReference type="EMBL" id="ML978067">
    <property type="protein sequence ID" value="KAF2018566.1"/>
    <property type="molecule type" value="Genomic_DNA"/>
</dbReference>
<dbReference type="PANTHER" id="PTHR12709">
    <property type="entry name" value="DNA-DIRECTED RNA POLYMERASE II, III"/>
    <property type="match status" value="1"/>
</dbReference>
<proteinExistence type="inferred from homology"/>
<evidence type="ECO:0000256" key="7">
    <source>
        <dbReference type="RuleBase" id="RU369086"/>
    </source>
</evidence>
<comment type="similarity">
    <text evidence="2">Belongs to the eukaryotic RPA43 RNA polymerase subunit family.</text>
</comment>
<keyword evidence="10" id="KW-1185">Reference proteome</keyword>
<keyword evidence="3 7" id="KW-0240">DNA-directed RNA polymerase</keyword>
<dbReference type="GO" id="GO:0006361">
    <property type="term" value="P:transcription initiation at RNA polymerase I promoter"/>
    <property type="evidence" value="ECO:0007669"/>
    <property type="project" value="UniProtKB-ARBA"/>
</dbReference>
<dbReference type="FunFam" id="3.30.1490.120:FF:000004">
    <property type="entry name" value="RNA polymerase I subunit Rpa43"/>
    <property type="match status" value="1"/>
</dbReference>
<evidence type="ECO:0000256" key="5">
    <source>
        <dbReference type="ARBA" id="ARBA00023163"/>
    </source>
</evidence>
<evidence type="ECO:0000256" key="2">
    <source>
        <dbReference type="ARBA" id="ARBA00005930"/>
    </source>
</evidence>
<dbReference type="Gene3D" id="3.30.1490.120">
    <property type="entry name" value="RNA polymerase Rpb7-like, N-terminal domain"/>
    <property type="match status" value="1"/>
</dbReference>
<organism evidence="9 10">
    <name type="scientific">Aaosphaeria arxii CBS 175.79</name>
    <dbReference type="NCBI Taxonomy" id="1450172"/>
    <lineage>
        <taxon>Eukaryota</taxon>
        <taxon>Fungi</taxon>
        <taxon>Dikarya</taxon>
        <taxon>Ascomycota</taxon>
        <taxon>Pezizomycotina</taxon>
        <taxon>Dothideomycetes</taxon>
        <taxon>Pleosporomycetidae</taxon>
        <taxon>Pleosporales</taxon>
        <taxon>Pleosporales incertae sedis</taxon>
        <taxon>Aaosphaeria</taxon>
    </lineage>
</organism>
<keyword evidence="6 7" id="KW-0539">Nucleus</keyword>
<sequence>MAPTQTPPTTDNDQSLFHIQRITQYVALPPLALSSPLPALCASIFSPLLLSYYPPARGIILSYSNVQLSEEPPKPRSSKSSSKYAAASTTTSTAPLLMRMVDEYSSPFTWATADLLIWRPAKNAWIEGRITHQASTHITLSYLNAFPVSVLREHMPRGWSYQSAQTNSYSMTGGSRSLSTGGQAAGEGYWVDSEGGMPVGEGPNGTVLRVRIRDWDGKMDVGGEGRKAGAGIGTLRIEGSLLTVEQEKNPAAVTATAELQKREVGRGGRERFVGGCSASRHVKGN</sequence>
<reference evidence="9" key="1">
    <citation type="journal article" date="2020" name="Stud. Mycol.">
        <title>101 Dothideomycetes genomes: a test case for predicting lifestyles and emergence of pathogens.</title>
        <authorList>
            <person name="Haridas S."/>
            <person name="Albert R."/>
            <person name="Binder M."/>
            <person name="Bloem J."/>
            <person name="Labutti K."/>
            <person name="Salamov A."/>
            <person name="Andreopoulos B."/>
            <person name="Baker S."/>
            <person name="Barry K."/>
            <person name="Bills G."/>
            <person name="Bluhm B."/>
            <person name="Cannon C."/>
            <person name="Castanera R."/>
            <person name="Culley D."/>
            <person name="Daum C."/>
            <person name="Ezra D."/>
            <person name="Gonzalez J."/>
            <person name="Henrissat B."/>
            <person name="Kuo A."/>
            <person name="Liang C."/>
            <person name="Lipzen A."/>
            <person name="Lutzoni F."/>
            <person name="Magnuson J."/>
            <person name="Mondo S."/>
            <person name="Nolan M."/>
            <person name="Ohm R."/>
            <person name="Pangilinan J."/>
            <person name="Park H.-J."/>
            <person name="Ramirez L."/>
            <person name="Alfaro M."/>
            <person name="Sun H."/>
            <person name="Tritt A."/>
            <person name="Yoshinaga Y."/>
            <person name="Zwiers L.-H."/>
            <person name="Turgeon B."/>
            <person name="Goodwin S."/>
            <person name="Spatafora J."/>
            <person name="Crous P."/>
            <person name="Grigoriev I."/>
        </authorList>
    </citation>
    <scope>NUCLEOTIDE SEQUENCE</scope>
    <source>
        <strain evidence="9">CBS 175.79</strain>
    </source>
</reference>
<comment type="function">
    <text evidence="7">DNA-dependent RNA polymerase which catalyzes the transcription of DNA into RNA using the four ribonucleoside triphosphates as substrates.</text>
</comment>
<dbReference type="InterPro" id="IPR036898">
    <property type="entry name" value="RNA_pol_Rpb7-like_N_sf"/>
</dbReference>
<evidence type="ECO:0000259" key="8">
    <source>
        <dbReference type="Pfam" id="PF17875"/>
    </source>
</evidence>
<name>A0A6A5Y034_9PLEO</name>
<dbReference type="Proteomes" id="UP000799778">
    <property type="component" value="Unassembled WGS sequence"/>
</dbReference>
<dbReference type="GO" id="GO:0006362">
    <property type="term" value="P:transcription elongation by RNA polymerase I"/>
    <property type="evidence" value="ECO:0007669"/>
    <property type="project" value="UniProtKB-ARBA"/>
</dbReference>
<evidence type="ECO:0000313" key="9">
    <source>
        <dbReference type="EMBL" id="KAF2018566.1"/>
    </source>
</evidence>
<keyword evidence="5 7" id="KW-0804">Transcription</keyword>
<gene>
    <name evidence="9" type="ORF">BU24DRAFT_439127</name>
</gene>
<feature type="domain" description="RPA43 OB" evidence="8">
    <location>
        <begin position="120"/>
        <end position="242"/>
    </location>
</feature>
<dbReference type="GeneID" id="54287682"/>
<keyword evidence="4" id="KW-0597">Phosphoprotein</keyword>
<dbReference type="OrthoDB" id="10250504at2759"/>
<dbReference type="AlphaFoldDB" id="A0A6A5Y034"/>
<evidence type="ECO:0000313" key="10">
    <source>
        <dbReference type="Proteomes" id="UP000799778"/>
    </source>
</evidence>
<evidence type="ECO:0000256" key="4">
    <source>
        <dbReference type="ARBA" id="ARBA00022553"/>
    </source>
</evidence>
<evidence type="ECO:0000256" key="1">
    <source>
        <dbReference type="ARBA" id="ARBA00004604"/>
    </source>
</evidence>
<dbReference type="RefSeq" id="XP_033386905.1">
    <property type="nucleotide sequence ID" value="XM_033530285.1"/>
</dbReference>
<dbReference type="Gene3D" id="2.40.50.1060">
    <property type="match status" value="1"/>
</dbReference>
<dbReference type="InterPro" id="IPR045113">
    <property type="entry name" value="Rpb7-like"/>
</dbReference>
<dbReference type="Pfam" id="PF17875">
    <property type="entry name" value="RPA43_OB"/>
    <property type="match status" value="1"/>
</dbReference>
<comment type="subcellular location">
    <subcellularLocation>
        <location evidence="1">Nucleus</location>
        <location evidence="1">Nucleolus</location>
    </subcellularLocation>
</comment>
<dbReference type="PANTHER" id="PTHR12709:SF5">
    <property type="entry name" value="DNA-DIRECTED RNA POLYMERASE I SUBUNIT RPA43"/>
    <property type="match status" value="1"/>
</dbReference>
<evidence type="ECO:0000256" key="6">
    <source>
        <dbReference type="ARBA" id="ARBA00023242"/>
    </source>
</evidence>
<protein>
    <recommendedName>
        <fullName evidence="7">DNA-directed RNA polymerase subunit</fullName>
    </recommendedName>
</protein>
<dbReference type="InterPro" id="IPR041178">
    <property type="entry name" value="RPA43_OB"/>
</dbReference>
<accession>A0A6A5Y034</accession>
<evidence type="ECO:0000256" key="3">
    <source>
        <dbReference type="ARBA" id="ARBA00022478"/>
    </source>
</evidence>